<dbReference type="EMBL" id="CP134537">
    <property type="protein sequence ID" value="WNH08148.1"/>
    <property type="molecule type" value="Genomic_DNA"/>
</dbReference>
<gene>
    <name evidence="1" type="ORF">RHP51_13350</name>
</gene>
<sequence length="152" mass="16935">MGKYYDRYCIKRWYSSGSSITVSPETPDNAKIDFITTSFNMSNDNGGGVSDGSGFGYIEWKVKDLSDGTLVDEGNIFTSNDPSTEYDVTDLEIGNSYQLVARLVNNDGELFSEDLDFVYTLNLTVANYTDVSNLAELRSSEISEEIFYRVTG</sequence>
<organism evidence="1 2">
    <name type="scientific">Thalassobellus suaedae</name>
    <dbReference type="NCBI Taxonomy" id="3074124"/>
    <lineage>
        <taxon>Bacteria</taxon>
        <taxon>Pseudomonadati</taxon>
        <taxon>Bacteroidota</taxon>
        <taxon>Flavobacteriia</taxon>
        <taxon>Flavobacteriales</taxon>
        <taxon>Flavobacteriaceae</taxon>
        <taxon>Thalassobellus</taxon>
    </lineage>
</organism>
<dbReference type="RefSeq" id="WP_415864894.1">
    <property type="nucleotide sequence ID" value="NZ_CP134537.1"/>
</dbReference>
<reference evidence="1 2" key="1">
    <citation type="submission" date="2023-09" db="EMBL/GenBank/DDBJ databases">
        <title>Thalassobella suaedae gen. nov., sp. nov., a marine bacterium of the family Flavobacteriaceae isolated from a halophyte Suaeda japonica.</title>
        <authorList>
            <person name="Lee S.Y."/>
            <person name="Hwang C.Y."/>
        </authorList>
    </citation>
    <scope>NUCLEOTIDE SEQUENCE [LARGE SCALE GENOMIC DNA]</scope>
    <source>
        <strain evidence="1 2">HL-DH14</strain>
    </source>
</reference>
<proteinExistence type="predicted"/>
<protein>
    <recommendedName>
        <fullName evidence="3">Fibronectin type-III domain-containing protein</fullName>
    </recommendedName>
</protein>
<evidence type="ECO:0000313" key="1">
    <source>
        <dbReference type="EMBL" id="WNH08148.1"/>
    </source>
</evidence>
<evidence type="ECO:0008006" key="3">
    <source>
        <dbReference type="Google" id="ProtNLM"/>
    </source>
</evidence>
<dbReference type="Proteomes" id="UP001302806">
    <property type="component" value="Chromosome"/>
</dbReference>
<evidence type="ECO:0000313" key="2">
    <source>
        <dbReference type="Proteomes" id="UP001302806"/>
    </source>
</evidence>
<accession>A0ABY9XQK9</accession>
<name>A0ABY9XQK9_9FLAO</name>